<accession>A0A1I1R6A3</accession>
<organism evidence="1 2">
    <name type="scientific">Ruminococcus albus</name>
    <dbReference type="NCBI Taxonomy" id="1264"/>
    <lineage>
        <taxon>Bacteria</taxon>
        <taxon>Bacillati</taxon>
        <taxon>Bacillota</taxon>
        <taxon>Clostridia</taxon>
        <taxon>Eubacteriales</taxon>
        <taxon>Oscillospiraceae</taxon>
        <taxon>Ruminococcus</taxon>
    </lineage>
</organism>
<gene>
    <name evidence="1" type="ORF">SAMN02910406_03546</name>
</gene>
<sequence length="75" mass="8643">MSVLEELLKKVPDSYPDFVLGMKSFLEDDGIEITEKMIKFMQDNPNATTSEIGEYHTSITDYPDIEFFDDSELVE</sequence>
<dbReference type="OrthoDB" id="1669409at2"/>
<dbReference type="Proteomes" id="UP000182192">
    <property type="component" value="Unassembled WGS sequence"/>
</dbReference>
<dbReference type="EMBL" id="FOKQ01000056">
    <property type="protein sequence ID" value="SFD27073.1"/>
    <property type="molecule type" value="Genomic_DNA"/>
</dbReference>
<dbReference type="AlphaFoldDB" id="A0A1I1R6A3"/>
<dbReference type="RefSeq" id="WP_074963292.1">
    <property type="nucleotide sequence ID" value="NZ_FOKQ01000056.1"/>
</dbReference>
<protein>
    <submittedName>
        <fullName evidence="1">Uncharacterized protein</fullName>
    </submittedName>
</protein>
<evidence type="ECO:0000313" key="1">
    <source>
        <dbReference type="EMBL" id="SFD27073.1"/>
    </source>
</evidence>
<evidence type="ECO:0000313" key="2">
    <source>
        <dbReference type="Proteomes" id="UP000182192"/>
    </source>
</evidence>
<reference evidence="1 2" key="1">
    <citation type="submission" date="2016-10" db="EMBL/GenBank/DDBJ databases">
        <authorList>
            <person name="de Groot N.N."/>
        </authorList>
    </citation>
    <scope>NUCLEOTIDE SEQUENCE [LARGE SCALE GENOMIC DNA]</scope>
    <source>
        <strain evidence="1 2">AR67</strain>
    </source>
</reference>
<name>A0A1I1R6A3_RUMAL</name>
<proteinExistence type="predicted"/>